<protein>
    <submittedName>
        <fullName evidence="1">Uncharacterized protein</fullName>
    </submittedName>
</protein>
<comment type="caution">
    <text evidence="1">The sequence shown here is derived from an EMBL/GenBank/DDBJ whole genome shotgun (WGS) entry which is preliminary data.</text>
</comment>
<evidence type="ECO:0000313" key="2">
    <source>
        <dbReference type="Proteomes" id="UP001244872"/>
    </source>
</evidence>
<organism evidence="1 2">
    <name type="scientific">Pseudomonas allii</name>
    <dbReference type="NCBI Taxonomy" id="2740531"/>
    <lineage>
        <taxon>Bacteria</taxon>
        <taxon>Pseudomonadati</taxon>
        <taxon>Pseudomonadota</taxon>
        <taxon>Gammaproteobacteria</taxon>
        <taxon>Pseudomonadales</taxon>
        <taxon>Pseudomonadaceae</taxon>
        <taxon>Pseudomonas</taxon>
    </lineage>
</organism>
<accession>A0ACC6LEA5</accession>
<evidence type="ECO:0000313" key="1">
    <source>
        <dbReference type="EMBL" id="MDR9876727.1"/>
    </source>
</evidence>
<name>A0ACC6LEA5_9PSED</name>
<dbReference type="EMBL" id="JAVLRO010000005">
    <property type="protein sequence ID" value="MDR9876727.1"/>
    <property type="molecule type" value="Genomic_DNA"/>
</dbReference>
<sequence length="355" mass="40713">MAFGENTIKLPPPPEFELTALDVEKGEPVHPLDRLQIMSPDAWEVFTLEFVSYLGNDYESVTRCAGAGDKGRDVIAKFSSGWDNYQCKHYKDKLSIADVIAELGKLVYYTWRGDYTLPREYRFVSPKGCSSHCIDMLAKKARIKAEIIKRWDKVCKDKITKTASIPLQGALLDYLNSLDFSFVDEMSSQELIDKHARTPYHTTRFGSYHLKRPPARKPEPGLADNEKVYVDALLSAFSDADGAAYSFSSVMDTEYKDDMERARINFYSAESLEMFSRDAFPTDCYEKLKSECHEGVHSVVRKKFDDGYQRFLEVSTQAVNIPYDSHPLRHFLQTADRKGLCHQLVNDLKFEWIKK</sequence>
<proteinExistence type="predicted"/>
<reference evidence="1" key="1">
    <citation type="submission" date="2023-07" db="EMBL/GenBank/DDBJ databases">
        <title>Bioagumentation of soil contaminated with hydrocarbons using Pseudomonas poae 7b strain.</title>
        <authorList>
            <person name="Kumor A."/>
        </authorList>
    </citation>
    <scope>NUCLEOTIDE SEQUENCE</scope>
    <source>
        <strain evidence="1">7b</strain>
    </source>
</reference>
<keyword evidence="2" id="KW-1185">Reference proteome</keyword>
<dbReference type="Proteomes" id="UP001244872">
    <property type="component" value="Unassembled WGS sequence"/>
</dbReference>
<gene>
    <name evidence="1" type="ORF">RJC98_16180</name>
</gene>